<dbReference type="RefSeq" id="WP_019599001.1">
    <property type="nucleotide sequence ID" value="NZ_FNQC01000012.1"/>
</dbReference>
<dbReference type="Gene3D" id="2.40.420.20">
    <property type="match status" value="1"/>
</dbReference>
<dbReference type="Proteomes" id="UP000199663">
    <property type="component" value="Unassembled WGS sequence"/>
</dbReference>
<dbReference type="SUPFAM" id="SSF111369">
    <property type="entry name" value="HlyD-like secretion proteins"/>
    <property type="match status" value="1"/>
</dbReference>
<dbReference type="EMBL" id="FNQC01000012">
    <property type="protein sequence ID" value="SDZ39287.1"/>
    <property type="molecule type" value="Genomic_DNA"/>
</dbReference>
<dbReference type="Gene3D" id="1.10.287.470">
    <property type="entry name" value="Helix hairpin bin"/>
    <property type="match status" value="1"/>
</dbReference>
<dbReference type="Gene3D" id="2.40.50.100">
    <property type="match status" value="1"/>
</dbReference>
<protein>
    <submittedName>
        <fullName evidence="6">Membrane fusion protein, cobalt-zinc-cadmium efflux system</fullName>
    </submittedName>
</protein>
<dbReference type="NCBIfam" id="TIGR01730">
    <property type="entry name" value="RND_mfp"/>
    <property type="match status" value="1"/>
</dbReference>
<dbReference type="Pfam" id="PF25954">
    <property type="entry name" value="Beta-barrel_RND_2"/>
    <property type="match status" value="1"/>
</dbReference>
<accession>A0A1H3SNJ0</accession>
<keyword evidence="7" id="KW-1185">Reference proteome</keyword>
<dbReference type="Pfam" id="PF25893">
    <property type="entry name" value="HH_CzcB"/>
    <property type="match status" value="1"/>
</dbReference>
<dbReference type="PANTHER" id="PTHR30097:SF4">
    <property type="entry name" value="SLR6042 PROTEIN"/>
    <property type="match status" value="1"/>
</dbReference>
<comment type="caution">
    <text evidence="6">The sequence shown here is derived from an EMBL/GenBank/DDBJ whole genome shotgun (WGS) entry which is preliminary data.</text>
</comment>
<evidence type="ECO:0000256" key="1">
    <source>
        <dbReference type="ARBA" id="ARBA00009477"/>
    </source>
</evidence>
<sequence>MKNDRKSNFKSIWLFALALAFLQCTGQNTGETSLEIKTNQNQNEVTLTQAQFEGSGMIWDSISSSAFTEHITATGMVNVPAEGRFDISTYFGGYIKKMELLVGQKVSKGQLLFTIENPEFIQMQQDYLDAKSQLAYLKNDFDRQKVLIDENISSMKNYLKAEADYQSTLAKSESLKKKLLLINLNPAQITPENITSRVSVLSPTFGYVETVLVNQGTYLNPSDIAVKLINKEHLHVELNVFEKDAVIIKQGQPVFFSLQGGETESIEGEVFLVGQSVNEKRMVNLHVHLKNEKEGEKLVPGMFVESKIIIASHQALSLPEESVVNVETKNFVLIKKGMENDLIYLEKREVLIGQKSGGRVEILNTSDFDANSQFLSKGAFNLILN</sequence>
<feature type="signal peptide" evidence="3">
    <location>
        <begin position="1"/>
        <end position="26"/>
    </location>
</feature>
<keyword evidence="2" id="KW-0813">Transport</keyword>
<organism evidence="6 7">
    <name type="scientific">Rhodonellum ikkaensis</name>
    <dbReference type="NCBI Taxonomy" id="336829"/>
    <lineage>
        <taxon>Bacteria</taxon>
        <taxon>Pseudomonadati</taxon>
        <taxon>Bacteroidota</taxon>
        <taxon>Cytophagia</taxon>
        <taxon>Cytophagales</taxon>
        <taxon>Cytophagaceae</taxon>
        <taxon>Rhodonellum</taxon>
    </lineage>
</organism>
<evidence type="ECO:0000259" key="5">
    <source>
        <dbReference type="Pfam" id="PF25954"/>
    </source>
</evidence>
<name>A0A1H3SNJ0_9BACT</name>
<gene>
    <name evidence="6" type="ORF">SAMN05444412_112106</name>
</gene>
<dbReference type="InterPro" id="IPR058792">
    <property type="entry name" value="Beta-barrel_RND_2"/>
</dbReference>
<dbReference type="Gene3D" id="2.40.30.170">
    <property type="match status" value="1"/>
</dbReference>
<feature type="domain" description="CusB-like beta-barrel" evidence="5">
    <location>
        <begin position="236"/>
        <end position="307"/>
    </location>
</feature>
<feature type="chain" id="PRO_5045787207" evidence="3">
    <location>
        <begin position="27"/>
        <end position="385"/>
    </location>
</feature>
<evidence type="ECO:0000313" key="7">
    <source>
        <dbReference type="Proteomes" id="UP000199663"/>
    </source>
</evidence>
<evidence type="ECO:0000256" key="3">
    <source>
        <dbReference type="SAM" id="SignalP"/>
    </source>
</evidence>
<keyword evidence="3" id="KW-0732">Signal</keyword>
<dbReference type="InterPro" id="IPR058648">
    <property type="entry name" value="HH_CzcB-like"/>
</dbReference>
<proteinExistence type="inferred from homology"/>
<dbReference type="InterPro" id="IPR006143">
    <property type="entry name" value="RND_pump_MFP"/>
</dbReference>
<feature type="domain" description="CzcB-like alpha-helical hairpin" evidence="4">
    <location>
        <begin position="123"/>
        <end position="179"/>
    </location>
</feature>
<evidence type="ECO:0000256" key="2">
    <source>
        <dbReference type="ARBA" id="ARBA00022448"/>
    </source>
</evidence>
<dbReference type="PANTHER" id="PTHR30097">
    <property type="entry name" value="CATION EFFLUX SYSTEM PROTEIN CUSB"/>
    <property type="match status" value="1"/>
</dbReference>
<comment type="similarity">
    <text evidence="1">Belongs to the membrane fusion protein (MFP) (TC 8.A.1) family.</text>
</comment>
<evidence type="ECO:0000259" key="4">
    <source>
        <dbReference type="Pfam" id="PF25893"/>
    </source>
</evidence>
<evidence type="ECO:0000313" key="6">
    <source>
        <dbReference type="EMBL" id="SDZ39287.1"/>
    </source>
</evidence>
<reference evidence="6 7" key="1">
    <citation type="submission" date="2016-10" db="EMBL/GenBank/DDBJ databases">
        <authorList>
            <person name="Varghese N."/>
            <person name="Submissions S."/>
        </authorList>
    </citation>
    <scope>NUCLEOTIDE SEQUENCE [LARGE SCALE GENOMIC DNA]</scope>
    <source>
        <strain evidence="6 7">DSM 17997</strain>
    </source>
</reference>
<dbReference type="InterPro" id="IPR051909">
    <property type="entry name" value="MFP_Cation_Efflux"/>
</dbReference>